<reference evidence="1" key="1">
    <citation type="submission" date="2019-11" db="EMBL/GenBank/DDBJ databases">
        <authorList>
            <person name="Liu Y."/>
            <person name="Hou J."/>
            <person name="Li T.-Q."/>
            <person name="Guan C.-H."/>
            <person name="Wu X."/>
            <person name="Wu H.-Z."/>
            <person name="Ling F."/>
            <person name="Zhang R."/>
            <person name="Shi X.-G."/>
            <person name="Ren J.-P."/>
            <person name="Chen E.-F."/>
            <person name="Sun J.-M."/>
        </authorList>
    </citation>
    <scope>NUCLEOTIDE SEQUENCE</scope>
    <source>
        <strain evidence="1">Adult_tree_wgs_1</strain>
        <tissue evidence="1">Leaves</tissue>
    </source>
</reference>
<dbReference type="Gene3D" id="3.80.10.10">
    <property type="entry name" value="Ribonuclease Inhibitor"/>
    <property type="match status" value="1"/>
</dbReference>
<dbReference type="SUPFAM" id="SSF52058">
    <property type="entry name" value="L domain-like"/>
    <property type="match status" value="1"/>
</dbReference>
<organism evidence="1 2">
    <name type="scientific">Rhododendron simsii</name>
    <name type="common">Sims's rhododendron</name>
    <dbReference type="NCBI Taxonomy" id="118357"/>
    <lineage>
        <taxon>Eukaryota</taxon>
        <taxon>Viridiplantae</taxon>
        <taxon>Streptophyta</taxon>
        <taxon>Embryophyta</taxon>
        <taxon>Tracheophyta</taxon>
        <taxon>Spermatophyta</taxon>
        <taxon>Magnoliopsida</taxon>
        <taxon>eudicotyledons</taxon>
        <taxon>Gunneridae</taxon>
        <taxon>Pentapetalae</taxon>
        <taxon>asterids</taxon>
        <taxon>Ericales</taxon>
        <taxon>Ericaceae</taxon>
        <taxon>Ericoideae</taxon>
        <taxon>Rhodoreae</taxon>
        <taxon>Rhododendron</taxon>
    </lineage>
</organism>
<accession>A0A834LQD2</accession>
<dbReference type="InterPro" id="IPR032675">
    <property type="entry name" value="LRR_dom_sf"/>
</dbReference>
<sequence length="220" mass="24492">MCVGLRRPDTRLASHDFQGLESEIASSSTSGNETDRIALLDFMKHITQDPFQIIPFISAIGLVFNAIPQVEESWLQGEIPQDVGLTLPNLKMFLGGINNFTGSIPVSLANASGLQFVDFSQNMINGEIVDRSLLLEEEEEEGDHDNRDRRMEERAIINGGDPQSCNARSGMVLDCTVSVLRLGLSCSDSLPSERIPMNIVANKMHVIRDSFIRFQKRNRK</sequence>
<keyword evidence="2" id="KW-1185">Reference proteome</keyword>
<name>A0A834LQD2_RHOSS</name>
<comment type="caution">
    <text evidence="1">The sequence shown here is derived from an EMBL/GenBank/DDBJ whole genome shotgun (WGS) entry which is preliminary data.</text>
</comment>
<dbReference type="Proteomes" id="UP000626092">
    <property type="component" value="Unassembled WGS sequence"/>
</dbReference>
<evidence type="ECO:0000313" key="1">
    <source>
        <dbReference type="EMBL" id="KAF7143590.1"/>
    </source>
</evidence>
<dbReference type="AlphaFoldDB" id="A0A834LQD2"/>
<proteinExistence type="predicted"/>
<evidence type="ECO:0000313" key="2">
    <source>
        <dbReference type="Proteomes" id="UP000626092"/>
    </source>
</evidence>
<dbReference type="EMBL" id="WJXA01000005">
    <property type="protein sequence ID" value="KAF7143590.1"/>
    <property type="molecule type" value="Genomic_DNA"/>
</dbReference>
<dbReference type="OrthoDB" id="1103805at2759"/>
<gene>
    <name evidence="1" type="ORF">RHSIM_Rhsim05G0210900</name>
</gene>
<protein>
    <submittedName>
        <fullName evidence="1">Uncharacterized protein</fullName>
    </submittedName>
</protein>